<feature type="compositionally biased region" description="Basic and acidic residues" evidence="1">
    <location>
        <begin position="471"/>
        <end position="495"/>
    </location>
</feature>
<feature type="region of interest" description="Disordered" evidence="1">
    <location>
        <begin position="361"/>
        <end position="390"/>
    </location>
</feature>
<feature type="non-terminal residue" evidence="2">
    <location>
        <position position="754"/>
    </location>
</feature>
<dbReference type="OrthoDB" id="129427at2759"/>
<feature type="compositionally biased region" description="Polar residues" evidence="1">
    <location>
        <begin position="372"/>
        <end position="386"/>
    </location>
</feature>
<name>A0A225UXU3_9STRA</name>
<proteinExistence type="predicted"/>
<dbReference type="AlphaFoldDB" id="A0A225UXU3"/>
<feature type="region of interest" description="Disordered" evidence="1">
    <location>
        <begin position="237"/>
        <end position="263"/>
    </location>
</feature>
<organism evidence="2 3">
    <name type="scientific">Phytophthora megakarya</name>
    <dbReference type="NCBI Taxonomy" id="4795"/>
    <lineage>
        <taxon>Eukaryota</taxon>
        <taxon>Sar</taxon>
        <taxon>Stramenopiles</taxon>
        <taxon>Oomycota</taxon>
        <taxon>Peronosporomycetes</taxon>
        <taxon>Peronosporales</taxon>
        <taxon>Peronosporaceae</taxon>
        <taxon>Phytophthora</taxon>
    </lineage>
</organism>
<dbReference type="Proteomes" id="UP000198211">
    <property type="component" value="Unassembled WGS sequence"/>
</dbReference>
<feature type="compositionally biased region" description="Basic residues" evidence="1">
    <location>
        <begin position="51"/>
        <end position="60"/>
    </location>
</feature>
<feature type="compositionally biased region" description="Basic and acidic residues" evidence="1">
    <location>
        <begin position="412"/>
        <end position="422"/>
    </location>
</feature>
<feature type="region of interest" description="Disordered" evidence="1">
    <location>
        <begin position="412"/>
        <end position="436"/>
    </location>
</feature>
<evidence type="ECO:0008006" key="4">
    <source>
        <dbReference type="Google" id="ProtNLM"/>
    </source>
</evidence>
<feature type="region of interest" description="Disordered" evidence="1">
    <location>
        <begin position="289"/>
        <end position="315"/>
    </location>
</feature>
<reference evidence="3" key="1">
    <citation type="submission" date="2017-03" db="EMBL/GenBank/DDBJ databases">
        <title>Phytopthora megakarya and P. palmivora, two closely related causual agents of cacao black pod achieved similar genome size and gene model numbers by different mechanisms.</title>
        <authorList>
            <person name="Ali S."/>
            <person name="Shao J."/>
            <person name="Larry D.J."/>
            <person name="Kronmiller B."/>
            <person name="Shen D."/>
            <person name="Strem M.D."/>
            <person name="Melnick R.L."/>
            <person name="Guiltinan M.J."/>
            <person name="Tyler B.M."/>
            <person name="Meinhardt L.W."/>
            <person name="Bailey B.A."/>
        </authorList>
    </citation>
    <scope>NUCLEOTIDE SEQUENCE [LARGE SCALE GENOMIC DNA]</scope>
    <source>
        <strain evidence="3">zdho120</strain>
    </source>
</reference>
<evidence type="ECO:0000313" key="2">
    <source>
        <dbReference type="EMBL" id="OWY97793.1"/>
    </source>
</evidence>
<evidence type="ECO:0000313" key="3">
    <source>
        <dbReference type="Proteomes" id="UP000198211"/>
    </source>
</evidence>
<feature type="compositionally biased region" description="Basic and acidic residues" evidence="1">
    <location>
        <begin position="306"/>
        <end position="315"/>
    </location>
</feature>
<protein>
    <recommendedName>
        <fullName evidence="4">Peptidase A2 domain-containing protein</fullName>
    </recommendedName>
</protein>
<accession>A0A225UXU3</accession>
<feature type="region of interest" description="Disordered" evidence="1">
    <location>
        <begin position="464"/>
        <end position="499"/>
    </location>
</feature>
<feature type="region of interest" description="Disordered" evidence="1">
    <location>
        <begin position="1"/>
        <end position="78"/>
    </location>
</feature>
<dbReference type="EMBL" id="NBNE01010063">
    <property type="protein sequence ID" value="OWY97793.1"/>
    <property type="molecule type" value="Genomic_DNA"/>
</dbReference>
<evidence type="ECO:0000256" key="1">
    <source>
        <dbReference type="SAM" id="MobiDB-lite"/>
    </source>
</evidence>
<feature type="compositionally biased region" description="Basic and acidic residues" evidence="1">
    <location>
        <begin position="61"/>
        <end position="72"/>
    </location>
</feature>
<keyword evidence="3" id="KW-1185">Reference proteome</keyword>
<gene>
    <name evidence="2" type="ORF">PHMEG_00031590</name>
</gene>
<feature type="compositionally biased region" description="Basic and acidic residues" evidence="1">
    <location>
        <begin position="361"/>
        <end position="371"/>
    </location>
</feature>
<comment type="caution">
    <text evidence="2">The sequence shown here is derived from an EMBL/GenBank/DDBJ whole genome shotgun (WGS) entry which is preliminary data.</text>
</comment>
<sequence length="754" mass="84085">MESPADPDSRQNPLTKRTKVKTEPYSFIDSDKSTLYLPKDTQVSGSEVGKPRSKTVRRKPKAPDDKEDEDHIGSGWSDEDLKSMYHRKELHDFVDQDPVMRILKLKQIADPKDPVTVPATLAYRFDAAMELNRLLKEAGMVSGSFDADALFDLDLDVIQATSRDLFQKLKILVGEVPQIPDPLPLTTTDVIDNSTVSSHYASAAEDGSDTSSDPLRLMSLVPSGALMLEARSKIRRLSPARSSCRDNGSAPFDQATATESSDRSVGTLQKFFNAVMDRHLAEECEANKDPVTTRPQHQGSQDVEMESIRSSDHGSRWEYDPDDVDFPTSAQATVATAAAGSTGSTMIQRVRISAISDLKEFTGKDQDEDRSSASMGQQSQQDNTTILGVDPTSRHYRLNVAGLRVRLKIEDGSAKERREHQVPAEANQRCPSAPAKKVREIQIQANDSGSDSGIDSHPRIFLAANEGVTPKVEKKSTNLDPRLSDREPGHQDHNSKIQGNGFNRDRCSHCGSRNHSGLGCWRRVTCTKCDKRGHPSDHCLFVCRGCGELHDMGTCPMEEFYNQIRQWLNSTTKHMDMLPEAAQKMLKQGRSSGWNPIRAERSRYCIYAFVNKTSVDQVSKRSDLHGNTCDMHGKRTFAISSLRRVDEYAKSEVTMSVTGESRGYWRQQDPDLWFKPTDHEQDLGIPTVNDHQAKITDKIHNKKAILLLDTGAEVSIVDIVFARKVGCYIDLSQIQDCVGIGDNTYRTEGRTRIK</sequence>